<evidence type="ECO:0000313" key="1">
    <source>
        <dbReference type="EMBL" id="KPK69658.1"/>
    </source>
</evidence>
<accession>A0A0S8GDE1</accession>
<evidence type="ECO:0000313" key="2">
    <source>
        <dbReference type="Proteomes" id="UP000051096"/>
    </source>
</evidence>
<dbReference type="AlphaFoldDB" id="A0A0S8GDE1"/>
<dbReference type="GO" id="GO:0016020">
    <property type="term" value="C:membrane"/>
    <property type="evidence" value="ECO:0007669"/>
    <property type="project" value="InterPro"/>
</dbReference>
<proteinExistence type="predicted"/>
<dbReference type="Gene3D" id="2.60.40.10">
    <property type="entry name" value="Immunoglobulins"/>
    <property type="match status" value="1"/>
</dbReference>
<dbReference type="SUPFAM" id="SSF49313">
    <property type="entry name" value="Cadherin-like"/>
    <property type="match status" value="1"/>
</dbReference>
<organism evidence="1 2">
    <name type="scientific">candidate division WOR_3 bacterium SM23_60</name>
    <dbReference type="NCBI Taxonomy" id="1703780"/>
    <lineage>
        <taxon>Bacteria</taxon>
        <taxon>Bacteria division WOR-3</taxon>
    </lineage>
</organism>
<dbReference type="Proteomes" id="UP000051096">
    <property type="component" value="Unassembled WGS sequence"/>
</dbReference>
<dbReference type="EMBL" id="LJUO01000116">
    <property type="protein sequence ID" value="KPK69658.1"/>
    <property type="molecule type" value="Genomic_DNA"/>
</dbReference>
<dbReference type="InterPro" id="IPR013783">
    <property type="entry name" value="Ig-like_fold"/>
</dbReference>
<dbReference type="GO" id="GO:0005509">
    <property type="term" value="F:calcium ion binding"/>
    <property type="evidence" value="ECO:0007669"/>
    <property type="project" value="InterPro"/>
</dbReference>
<evidence type="ECO:0008006" key="3">
    <source>
        <dbReference type="Google" id="ProtNLM"/>
    </source>
</evidence>
<protein>
    <recommendedName>
        <fullName evidence="3">Dystroglycan-type cadherin-like domain-containing protein</fullName>
    </recommendedName>
</protein>
<sequence length="315" mass="34896">MREYNSEELDVKLMFTVLLTFICILASCGADEQRTTQNTVPVITRAEILPTYPQRGSRINLRIRASDDDGERISYAVNWFCNDRIIGSGLEFYLSDVEKGDRIYAEVTPSDGHQSGTTVRTTTVIVANSPPKIIGVKLEPEAIVSSTGEMRIIAEGVDPDADSLSYFCYWRINDGNRLPDSSTTLRLHDLGLEKGMTLTSELYAHDGDTVSSPYVLEIEITNSPPMLSAEQESIPYSPDSIVYALPIIDPDEDNLLYELIEAPPGLRIDQTFGILHGSVTETEPFEILVRATDTEGAFLNARFTVVPPVIPDKTQ</sequence>
<dbReference type="PROSITE" id="PS51257">
    <property type="entry name" value="PROKAR_LIPOPROTEIN"/>
    <property type="match status" value="1"/>
</dbReference>
<name>A0A0S8GDE1_UNCW3</name>
<gene>
    <name evidence="1" type="ORF">AMJ87_10105</name>
</gene>
<reference evidence="1 2" key="1">
    <citation type="journal article" date="2015" name="Microbiome">
        <title>Genomic resolution of linkages in carbon, nitrogen, and sulfur cycling among widespread estuary sediment bacteria.</title>
        <authorList>
            <person name="Baker B.J."/>
            <person name="Lazar C.S."/>
            <person name="Teske A.P."/>
            <person name="Dick G.J."/>
        </authorList>
    </citation>
    <scope>NUCLEOTIDE SEQUENCE [LARGE SCALE GENOMIC DNA]</scope>
    <source>
        <strain evidence="1">SM23_60</strain>
    </source>
</reference>
<dbReference type="InterPro" id="IPR015919">
    <property type="entry name" value="Cadherin-like_sf"/>
</dbReference>
<comment type="caution">
    <text evidence="1">The sequence shown here is derived from an EMBL/GenBank/DDBJ whole genome shotgun (WGS) entry which is preliminary data.</text>
</comment>